<name>L1JHF0_GUITC</name>
<dbReference type="GO" id="GO:0022625">
    <property type="term" value="C:cytosolic large ribosomal subunit"/>
    <property type="evidence" value="ECO:0007669"/>
    <property type="project" value="TreeGrafter"/>
</dbReference>
<keyword evidence="3" id="KW-0687">Ribonucleoprotein</keyword>
<dbReference type="STRING" id="905079.L1JHF0"/>
<evidence type="ECO:0000256" key="3">
    <source>
        <dbReference type="ARBA" id="ARBA00023274"/>
    </source>
</evidence>
<dbReference type="PANTHER" id="PTHR45696:SF10">
    <property type="entry name" value="LARGE RIBOSOMAL SUBUNIT PROTEIN P1"/>
    <property type="match status" value="1"/>
</dbReference>
<feature type="region of interest" description="Disordered" evidence="4">
    <location>
        <begin position="86"/>
        <end position="117"/>
    </location>
</feature>
<dbReference type="eggNOG" id="KOG1762">
    <property type="taxonomic scope" value="Eukaryota"/>
</dbReference>
<dbReference type="RefSeq" id="XP_005834923.1">
    <property type="nucleotide sequence ID" value="XM_005834866.1"/>
</dbReference>
<organism evidence="5">
    <name type="scientific">Guillardia theta (strain CCMP2712)</name>
    <name type="common">Cryptophyte</name>
    <dbReference type="NCBI Taxonomy" id="905079"/>
    <lineage>
        <taxon>Eukaryota</taxon>
        <taxon>Cryptophyceae</taxon>
        <taxon>Pyrenomonadales</taxon>
        <taxon>Geminigeraceae</taxon>
        <taxon>Guillardia</taxon>
    </lineage>
</organism>
<dbReference type="FunFam" id="1.10.10.1410:FF:000002">
    <property type="entry name" value="60S acidic ribosomal protein P2"/>
    <property type="match status" value="1"/>
</dbReference>
<dbReference type="SMR" id="L1JHF0"/>
<protein>
    <recommendedName>
        <fullName evidence="8">60S acidic ribosomal protein P1</fullName>
    </recommendedName>
</protein>
<dbReference type="OrthoDB" id="2194681at2759"/>
<dbReference type="PaxDb" id="55529-EKX47943"/>
<dbReference type="GeneID" id="17304514"/>
<reference evidence="6" key="3">
    <citation type="submission" date="2015-06" db="UniProtKB">
        <authorList>
            <consortium name="EnsemblProtists"/>
        </authorList>
    </citation>
    <scope>IDENTIFICATION</scope>
</reference>
<reference evidence="5 7" key="1">
    <citation type="journal article" date="2012" name="Nature">
        <title>Algal genomes reveal evolutionary mosaicism and the fate of nucleomorphs.</title>
        <authorList>
            <consortium name="DOE Joint Genome Institute"/>
            <person name="Curtis B.A."/>
            <person name="Tanifuji G."/>
            <person name="Burki F."/>
            <person name="Gruber A."/>
            <person name="Irimia M."/>
            <person name="Maruyama S."/>
            <person name="Arias M.C."/>
            <person name="Ball S.G."/>
            <person name="Gile G.H."/>
            <person name="Hirakawa Y."/>
            <person name="Hopkins J.F."/>
            <person name="Kuo A."/>
            <person name="Rensing S.A."/>
            <person name="Schmutz J."/>
            <person name="Symeonidi A."/>
            <person name="Elias M."/>
            <person name="Eveleigh R.J."/>
            <person name="Herman E.K."/>
            <person name="Klute M.J."/>
            <person name="Nakayama T."/>
            <person name="Obornik M."/>
            <person name="Reyes-Prieto A."/>
            <person name="Armbrust E.V."/>
            <person name="Aves S.J."/>
            <person name="Beiko R.G."/>
            <person name="Coutinho P."/>
            <person name="Dacks J.B."/>
            <person name="Durnford D.G."/>
            <person name="Fast N.M."/>
            <person name="Green B.R."/>
            <person name="Grisdale C.J."/>
            <person name="Hempel F."/>
            <person name="Henrissat B."/>
            <person name="Hoppner M.P."/>
            <person name="Ishida K."/>
            <person name="Kim E."/>
            <person name="Koreny L."/>
            <person name="Kroth P.G."/>
            <person name="Liu Y."/>
            <person name="Malik S.B."/>
            <person name="Maier U.G."/>
            <person name="McRose D."/>
            <person name="Mock T."/>
            <person name="Neilson J.A."/>
            <person name="Onodera N.T."/>
            <person name="Poole A.M."/>
            <person name="Pritham E.J."/>
            <person name="Richards T.A."/>
            <person name="Rocap G."/>
            <person name="Roy S.W."/>
            <person name="Sarai C."/>
            <person name="Schaack S."/>
            <person name="Shirato S."/>
            <person name="Slamovits C.H."/>
            <person name="Spencer D.F."/>
            <person name="Suzuki S."/>
            <person name="Worden A.Z."/>
            <person name="Zauner S."/>
            <person name="Barry K."/>
            <person name="Bell C."/>
            <person name="Bharti A.K."/>
            <person name="Crow J.A."/>
            <person name="Grimwood J."/>
            <person name="Kramer R."/>
            <person name="Lindquist E."/>
            <person name="Lucas S."/>
            <person name="Salamov A."/>
            <person name="McFadden G.I."/>
            <person name="Lane C.E."/>
            <person name="Keeling P.J."/>
            <person name="Gray M.W."/>
            <person name="Grigoriev I.V."/>
            <person name="Archibald J.M."/>
        </authorList>
    </citation>
    <scope>NUCLEOTIDE SEQUENCE</scope>
    <source>
        <strain evidence="5 7">CCMP2712</strain>
    </source>
</reference>
<accession>L1JHF0</accession>
<dbReference type="InterPro" id="IPR027534">
    <property type="entry name" value="Ribosomal_P1/P2"/>
</dbReference>
<proteinExistence type="inferred from homology"/>
<keyword evidence="2" id="KW-0689">Ribosomal protein</keyword>
<dbReference type="GO" id="GO:0043021">
    <property type="term" value="F:ribonucleoprotein complex binding"/>
    <property type="evidence" value="ECO:0007669"/>
    <property type="project" value="TreeGrafter"/>
</dbReference>
<dbReference type="GO" id="GO:0003735">
    <property type="term" value="F:structural constituent of ribosome"/>
    <property type="evidence" value="ECO:0007669"/>
    <property type="project" value="InterPro"/>
</dbReference>
<dbReference type="HAMAP" id="MF_01478">
    <property type="entry name" value="Ribosomal_L12_arch"/>
    <property type="match status" value="1"/>
</dbReference>
<comment type="similarity">
    <text evidence="1">Belongs to the eukaryotic ribosomal protein P1/P2 family.</text>
</comment>
<dbReference type="KEGG" id="gtt:GUITHDRAFT_196205"/>
<evidence type="ECO:0000313" key="7">
    <source>
        <dbReference type="Proteomes" id="UP000011087"/>
    </source>
</evidence>
<keyword evidence="7" id="KW-1185">Reference proteome</keyword>
<reference evidence="7" key="2">
    <citation type="submission" date="2012-11" db="EMBL/GenBank/DDBJ databases">
        <authorList>
            <person name="Kuo A."/>
            <person name="Curtis B.A."/>
            <person name="Tanifuji G."/>
            <person name="Burki F."/>
            <person name="Gruber A."/>
            <person name="Irimia M."/>
            <person name="Maruyama S."/>
            <person name="Arias M.C."/>
            <person name="Ball S.G."/>
            <person name="Gile G.H."/>
            <person name="Hirakawa Y."/>
            <person name="Hopkins J.F."/>
            <person name="Rensing S.A."/>
            <person name="Schmutz J."/>
            <person name="Symeonidi A."/>
            <person name="Elias M."/>
            <person name="Eveleigh R.J."/>
            <person name="Herman E.K."/>
            <person name="Klute M.J."/>
            <person name="Nakayama T."/>
            <person name="Obornik M."/>
            <person name="Reyes-Prieto A."/>
            <person name="Armbrust E.V."/>
            <person name="Aves S.J."/>
            <person name="Beiko R.G."/>
            <person name="Coutinho P."/>
            <person name="Dacks J.B."/>
            <person name="Durnford D.G."/>
            <person name="Fast N.M."/>
            <person name="Green B.R."/>
            <person name="Grisdale C."/>
            <person name="Hempe F."/>
            <person name="Henrissat B."/>
            <person name="Hoppner M.P."/>
            <person name="Ishida K.-I."/>
            <person name="Kim E."/>
            <person name="Koreny L."/>
            <person name="Kroth P.G."/>
            <person name="Liu Y."/>
            <person name="Malik S.-B."/>
            <person name="Maier U.G."/>
            <person name="McRose D."/>
            <person name="Mock T."/>
            <person name="Neilson J.A."/>
            <person name="Onodera N.T."/>
            <person name="Poole A.M."/>
            <person name="Pritham E.J."/>
            <person name="Richards T.A."/>
            <person name="Rocap G."/>
            <person name="Roy S.W."/>
            <person name="Sarai C."/>
            <person name="Schaack S."/>
            <person name="Shirato S."/>
            <person name="Slamovits C.H."/>
            <person name="Spencer D.F."/>
            <person name="Suzuki S."/>
            <person name="Worden A.Z."/>
            <person name="Zauner S."/>
            <person name="Barry K."/>
            <person name="Bell C."/>
            <person name="Bharti A.K."/>
            <person name="Crow J.A."/>
            <person name="Grimwood J."/>
            <person name="Kramer R."/>
            <person name="Lindquist E."/>
            <person name="Lucas S."/>
            <person name="Salamov A."/>
            <person name="McFadden G.I."/>
            <person name="Lane C.E."/>
            <person name="Keeling P.J."/>
            <person name="Gray M.W."/>
            <person name="Grigoriev I.V."/>
            <person name="Archibald J.M."/>
        </authorList>
    </citation>
    <scope>NUCLEOTIDE SEQUENCE</scope>
    <source>
        <strain evidence="7">CCMP2712</strain>
    </source>
</reference>
<evidence type="ECO:0008006" key="8">
    <source>
        <dbReference type="Google" id="ProtNLM"/>
    </source>
</evidence>
<evidence type="ECO:0000256" key="2">
    <source>
        <dbReference type="ARBA" id="ARBA00022980"/>
    </source>
</evidence>
<dbReference type="CDD" id="cd05831">
    <property type="entry name" value="Ribosomal_P1"/>
    <property type="match status" value="1"/>
</dbReference>
<dbReference type="AlphaFoldDB" id="L1JHF0"/>
<feature type="compositionally biased region" description="Low complexity" evidence="4">
    <location>
        <begin position="86"/>
        <end position="95"/>
    </location>
</feature>
<sequence>MAALDENMLACTYATLILHDDGLPITADNVAKLTEEAGLEVPGFWPKLFVSAIADSNINELMMNVVATSPGGGAAAGGAAPAAAAAAPAAGGKPAADAKKKAPEPEEEEDMGFSLFD</sequence>
<evidence type="ECO:0000256" key="4">
    <source>
        <dbReference type="SAM" id="MobiDB-lite"/>
    </source>
</evidence>
<dbReference type="Gene3D" id="1.10.10.1410">
    <property type="match status" value="1"/>
</dbReference>
<dbReference type="EMBL" id="JH992988">
    <property type="protein sequence ID" value="EKX47943.1"/>
    <property type="molecule type" value="Genomic_DNA"/>
</dbReference>
<dbReference type="EnsemblProtists" id="EKX47943">
    <property type="protein sequence ID" value="EKX47943"/>
    <property type="gene ID" value="GUITHDRAFT_196205"/>
</dbReference>
<dbReference type="Pfam" id="PF00428">
    <property type="entry name" value="Ribosomal_60s"/>
    <property type="match status" value="1"/>
</dbReference>
<dbReference type="PANTHER" id="PTHR45696">
    <property type="entry name" value="60S ACIDIC RIBOSOMAL PROTEIN P1"/>
    <property type="match status" value="1"/>
</dbReference>
<evidence type="ECO:0000313" key="6">
    <source>
        <dbReference type="EnsemblProtists" id="EKX47943"/>
    </source>
</evidence>
<dbReference type="GO" id="GO:0006414">
    <property type="term" value="P:translational elongation"/>
    <property type="evidence" value="ECO:0007669"/>
    <property type="project" value="InterPro"/>
</dbReference>
<dbReference type="GO" id="GO:0002181">
    <property type="term" value="P:cytoplasmic translation"/>
    <property type="evidence" value="ECO:0007669"/>
    <property type="project" value="TreeGrafter"/>
</dbReference>
<gene>
    <name evidence="5" type="ORF">GUITHDRAFT_196205</name>
</gene>
<evidence type="ECO:0000313" key="5">
    <source>
        <dbReference type="EMBL" id="EKX47943.1"/>
    </source>
</evidence>
<dbReference type="InterPro" id="IPR038716">
    <property type="entry name" value="P1/P2_N_sf"/>
</dbReference>
<dbReference type="GO" id="GO:0030295">
    <property type="term" value="F:protein kinase activator activity"/>
    <property type="evidence" value="ECO:0007669"/>
    <property type="project" value="TreeGrafter"/>
</dbReference>
<evidence type="ECO:0000256" key="1">
    <source>
        <dbReference type="ARBA" id="ARBA00005436"/>
    </source>
</evidence>
<dbReference type="Proteomes" id="UP000011087">
    <property type="component" value="Unassembled WGS sequence"/>
</dbReference>